<accession>A0A1G9R4U7</accession>
<dbReference type="STRING" id="582672.SAMN05216360_10199"/>
<name>A0A1G9R4U7_9HYPH</name>
<keyword evidence="2" id="KW-1185">Reference proteome</keyword>
<evidence type="ECO:0000313" key="1">
    <source>
        <dbReference type="EMBL" id="SDM18326.1"/>
    </source>
</evidence>
<proteinExistence type="predicted"/>
<sequence>MPNLVGLAWTAPCRHDAGLTLGLDAGTQLGVPGLLYKGIPPDPANALRALVDRDLRARMAAANAASDTARIARVT</sequence>
<organism evidence="1 2">
    <name type="scientific">Methylobacterium phyllostachyos</name>
    <dbReference type="NCBI Taxonomy" id="582672"/>
    <lineage>
        <taxon>Bacteria</taxon>
        <taxon>Pseudomonadati</taxon>
        <taxon>Pseudomonadota</taxon>
        <taxon>Alphaproteobacteria</taxon>
        <taxon>Hyphomicrobiales</taxon>
        <taxon>Methylobacteriaceae</taxon>
        <taxon>Methylobacterium</taxon>
    </lineage>
</organism>
<dbReference type="EMBL" id="FNHS01000001">
    <property type="protein sequence ID" value="SDM18326.1"/>
    <property type="molecule type" value="Genomic_DNA"/>
</dbReference>
<dbReference type="AlphaFoldDB" id="A0A1G9R4U7"/>
<dbReference type="Proteomes" id="UP000198704">
    <property type="component" value="Unassembled WGS sequence"/>
</dbReference>
<gene>
    <name evidence="1" type="ORF">SAMN05216360_10199</name>
</gene>
<protein>
    <submittedName>
        <fullName evidence="1">Uncharacterized protein</fullName>
    </submittedName>
</protein>
<reference evidence="2" key="1">
    <citation type="submission" date="2016-10" db="EMBL/GenBank/DDBJ databases">
        <authorList>
            <person name="Varghese N."/>
            <person name="Submissions S."/>
        </authorList>
    </citation>
    <scope>NUCLEOTIDE SEQUENCE [LARGE SCALE GENOMIC DNA]</scope>
    <source>
        <strain evidence="2">BL47</strain>
    </source>
</reference>
<evidence type="ECO:0000313" key="2">
    <source>
        <dbReference type="Proteomes" id="UP000198704"/>
    </source>
</evidence>